<keyword evidence="12" id="KW-0966">Cell projection</keyword>
<dbReference type="GO" id="GO:0015031">
    <property type="term" value="P:protein transport"/>
    <property type="evidence" value="ECO:0007669"/>
    <property type="project" value="UniProtKB-KW"/>
</dbReference>
<dbReference type="NCBIfam" id="TIGR02473">
    <property type="entry name" value="flagell_FliJ"/>
    <property type="match status" value="1"/>
</dbReference>
<keyword evidence="5" id="KW-1003">Cell membrane</keyword>
<feature type="coiled-coil region" evidence="11">
    <location>
        <begin position="5"/>
        <end position="32"/>
    </location>
</feature>
<evidence type="ECO:0000256" key="3">
    <source>
        <dbReference type="ARBA" id="ARBA00020392"/>
    </source>
</evidence>
<dbReference type="AlphaFoldDB" id="A0A9Q7AMJ4"/>
<organism evidence="12 13">
    <name type="scientific">Aminithiophilus ramosus</name>
    <dbReference type="NCBI Taxonomy" id="3029084"/>
    <lineage>
        <taxon>Bacteria</taxon>
        <taxon>Thermotogati</taxon>
        <taxon>Synergistota</taxon>
        <taxon>Synergistia</taxon>
        <taxon>Synergistales</taxon>
        <taxon>Aminithiophilaceae</taxon>
        <taxon>Aminithiophilus</taxon>
    </lineage>
</organism>
<proteinExistence type="inferred from homology"/>
<dbReference type="Pfam" id="PF02050">
    <property type="entry name" value="FliJ"/>
    <property type="match status" value="1"/>
</dbReference>
<evidence type="ECO:0000256" key="10">
    <source>
        <dbReference type="ARBA" id="ARBA00023225"/>
    </source>
</evidence>
<evidence type="ECO:0000313" key="13">
    <source>
        <dbReference type="Proteomes" id="UP000671879"/>
    </source>
</evidence>
<name>A0A9Q7AMJ4_9BACT</name>
<keyword evidence="10" id="KW-1006">Bacterial flagellum protein export</keyword>
<dbReference type="InterPro" id="IPR012823">
    <property type="entry name" value="Flagell_FliJ"/>
</dbReference>
<reference evidence="13" key="1">
    <citation type="submission" date="2021-04" db="EMBL/GenBank/DDBJ databases">
        <title>A novel Synergistetes isolate from a pyrite-forming mixed culture.</title>
        <authorList>
            <person name="Bunk B."/>
            <person name="Sproer C."/>
            <person name="Spring S."/>
            <person name="Pester M."/>
        </authorList>
    </citation>
    <scope>NUCLEOTIDE SEQUENCE [LARGE SCALE GENOMIC DNA]</scope>
    <source>
        <strain evidence="13">J.5.4.2-T.3.5.2</strain>
    </source>
</reference>
<evidence type="ECO:0000256" key="8">
    <source>
        <dbReference type="ARBA" id="ARBA00022927"/>
    </source>
</evidence>
<gene>
    <name evidence="12" type="primary">fliJ</name>
    <name evidence="12" type="ORF">KAR29_09910</name>
</gene>
<dbReference type="RefSeq" id="WP_274372837.1">
    <property type="nucleotide sequence ID" value="NZ_CP072943.1"/>
</dbReference>
<evidence type="ECO:0000256" key="1">
    <source>
        <dbReference type="ARBA" id="ARBA00004413"/>
    </source>
</evidence>
<keyword evidence="9" id="KW-0472">Membrane</keyword>
<dbReference type="Gene3D" id="1.10.287.1700">
    <property type="match status" value="1"/>
</dbReference>
<keyword evidence="12" id="KW-0282">Flagellum</keyword>
<evidence type="ECO:0000313" key="12">
    <source>
        <dbReference type="EMBL" id="QTX31667.1"/>
    </source>
</evidence>
<keyword evidence="6" id="KW-0145">Chemotaxis</keyword>
<dbReference type="Proteomes" id="UP000671879">
    <property type="component" value="Chromosome"/>
</dbReference>
<protein>
    <recommendedName>
        <fullName evidence="3">Flagellar FliJ protein</fullName>
    </recommendedName>
</protein>
<keyword evidence="4" id="KW-0813">Transport</keyword>
<evidence type="ECO:0000256" key="11">
    <source>
        <dbReference type="SAM" id="Coils"/>
    </source>
</evidence>
<keyword evidence="12" id="KW-0969">Cilium</keyword>
<keyword evidence="11" id="KW-0175">Coiled coil</keyword>
<dbReference type="GO" id="GO:0006935">
    <property type="term" value="P:chemotaxis"/>
    <property type="evidence" value="ECO:0007669"/>
    <property type="project" value="UniProtKB-KW"/>
</dbReference>
<comment type="subcellular location">
    <subcellularLocation>
        <location evidence="1">Cell membrane</location>
        <topology evidence="1">Peripheral membrane protein</topology>
        <orientation evidence="1">Cytoplasmic side</orientation>
    </subcellularLocation>
</comment>
<dbReference type="GO" id="GO:0009288">
    <property type="term" value="C:bacterial-type flagellum"/>
    <property type="evidence" value="ECO:0007669"/>
    <property type="project" value="InterPro"/>
</dbReference>
<evidence type="ECO:0000256" key="6">
    <source>
        <dbReference type="ARBA" id="ARBA00022500"/>
    </source>
</evidence>
<keyword evidence="8" id="KW-0653">Protein transport</keyword>
<evidence type="ECO:0000256" key="2">
    <source>
        <dbReference type="ARBA" id="ARBA00010004"/>
    </source>
</evidence>
<evidence type="ECO:0000256" key="5">
    <source>
        <dbReference type="ARBA" id="ARBA00022475"/>
    </source>
</evidence>
<comment type="similarity">
    <text evidence="2">Belongs to the FliJ family.</text>
</comment>
<dbReference type="KEGG" id="aram:KAR29_09910"/>
<evidence type="ECO:0000256" key="9">
    <source>
        <dbReference type="ARBA" id="ARBA00023136"/>
    </source>
</evidence>
<sequence>MIQRIHRFKRLLQTKEREEDLLKEELGNRQREKTTLEGHMDKLRGEKEEALASFGRRAVEATTVQELWMSRCDLDRIGRNLDENGRCLALAVRGVESAREELLLKHREVRTFETALDGYRELWRTECLKKEQALLDDLTSSRFAAMAMKEGGDDA</sequence>
<evidence type="ECO:0000256" key="4">
    <source>
        <dbReference type="ARBA" id="ARBA00022448"/>
    </source>
</evidence>
<dbReference type="GO" id="GO:0005886">
    <property type="term" value="C:plasma membrane"/>
    <property type="evidence" value="ECO:0007669"/>
    <property type="project" value="UniProtKB-SubCell"/>
</dbReference>
<dbReference type="InterPro" id="IPR053716">
    <property type="entry name" value="Flag_assembly_chemotaxis_eff"/>
</dbReference>
<keyword evidence="7" id="KW-1005">Bacterial flagellum biogenesis</keyword>
<dbReference type="GO" id="GO:0071973">
    <property type="term" value="P:bacterial-type flagellum-dependent cell motility"/>
    <property type="evidence" value="ECO:0007669"/>
    <property type="project" value="InterPro"/>
</dbReference>
<dbReference type="GO" id="GO:0044781">
    <property type="term" value="P:bacterial-type flagellum organization"/>
    <property type="evidence" value="ECO:0007669"/>
    <property type="project" value="UniProtKB-KW"/>
</dbReference>
<accession>A0A9Q7AMJ4</accession>
<dbReference type="EMBL" id="CP072943">
    <property type="protein sequence ID" value="QTX31667.1"/>
    <property type="molecule type" value="Genomic_DNA"/>
</dbReference>
<keyword evidence="13" id="KW-1185">Reference proteome</keyword>
<evidence type="ECO:0000256" key="7">
    <source>
        <dbReference type="ARBA" id="ARBA00022795"/>
    </source>
</evidence>